<keyword evidence="2" id="KW-1185">Reference proteome</keyword>
<sequence>MSHLGSGPPKPNPHTPIALFLKIGIRPLRFSKHVTLSNVLFHPHLPSSSTPSSNKPAFSAFSAFPPAPQKSRLCAQQSLAEPGRLGLDVSGCAGLFCLLRAPGAFELRLWLRLVRGREDAILPAQVRSVT</sequence>
<evidence type="ECO:0000313" key="2">
    <source>
        <dbReference type="Proteomes" id="UP001201980"/>
    </source>
</evidence>
<accession>A0AAD5RXC8</accession>
<dbReference type="EMBL" id="JAKWBI020000040">
    <property type="protein sequence ID" value="KAJ2904992.1"/>
    <property type="molecule type" value="Genomic_DNA"/>
</dbReference>
<protein>
    <submittedName>
        <fullName evidence="1">Uncharacterized protein</fullName>
    </submittedName>
</protein>
<dbReference type="AlphaFoldDB" id="A0AAD5RXC8"/>
<comment type="caution">
    <text evidence="1">The sequence shown here is derived from an EMBL/GenBank/DDBJ whole genome shotgun (WGS) entry which is preliminary data.</text>
</comment>
<gene>
    <name evidence="1" type="ORF">MKZ38_006648</name>
</gene>
<reference evidence="1" key="1">
    <citation type="submission" date="2022-07" db="EMBL/GenBank/DDBJ databases">
        <title>Draft genome sequence of Zalerion maritima ATCC 34329, a (micro)plastics degrading marine fungus.</title>
        <authorList>
            <person name="Paco A."/>
            <person name="Goncalves M.F.M."/>
            <person name="Rocha-Santos T.A.P."/>
            <person name="Alves A."/>
        </authorList>
    </citation>
    <scope>NUCLEOTIDE SEQUENCE</scope>
    <source>
        <strain evidence="1">ATCC 34329</strain>
    </source>
</reference>
<dbReference type="Proteomes" id="UP001201980">
    <property type="component" value="Unassembled WGS sequence"/>
</dbReference>
<name>A0AAD5RXC8_9PEZI</name>
<proteinExistence type="predicted"/>
<organism evidence="1 2">
    <name type="scientific">Zalerion maritima</name>
    <dbReference type="NCBI Taxonomy" id="339359"/>
    <lineage>
        <taxon>Eukaryota</taxon>
        <taxon>Fungi</taxon>
        <taxon>Dikarya</taxon>
        <taxon>Ascomycota</taxon>
        <taxon>Pezizomycotina</taxon>
        <taxon>Sordariomycetes</taxon>
        <taxon>Lulworthiomycetidae</taxon>
        <taxon>Lulworthiales</taxon>
        <taxon>Lulworthiaceae</taxon>
        <taxon>Zalerion</taxon>
    </lineage>
</organism>
<evidence type="ECO:0000313" key="1">
    <source>
        <dbReference type="EMBL" id="KAJ2904992.1"/>
    </source>
</evidence>